<dbReference type="OrthoDB" id="6376486at2759"/>
<dbReference type="GO" id="GO:0006865">
    <property type="term" value="P:amino acid transport"/>
    <property type="evidence" value="ECO:0007669"/>
    <property type="project" value="TreeGrafter"/>
</dbReference>
<feature type="transmembrane region" description="Helical" evidence="9">
    <location>
        <begin position="74"/>
        <end position="94"/>
    </location>
</feature>
<dbReference type="GO" id="GO:0015293">
    <property type="term" value="F:symporter activity"/>
    <property type="evidence" value="ECO:0007669"/>
    <property type="project" value="UniProtKB-KW"/>
</dbReference>
<feature type="binding site" evidence="8">
    <location>
        <position position="53"/>
    </location>
    <ligand>
        <name>Na(+)</name>
        <dbReference type="ChEBI" id="CHEBI:29101"/>
        <label>1</label>
    </ligand>
</feature>
<reference evidence="10 11" key="1">
    <citation type="journal article" date="2019" name="PLoS Biol.">
        <title>Sex chromosomes control vertical transmission of feminizing Wolbachia symbionts in an isopod.</title>
        <authorList>
            <person name="Becking T."/>
            <person name="Chebbi M.A."/>
            <person name="Giraud I."/>
            <person name="Moumen B."/>
            <person name="Laverre T."/>
            <person name="Caubet Y."/>
            <person name="Peccoud J."/>
            <person name="Gilbert C."/>
            <person name="Cordaux R."/>
        </authorList>
    </citation>
    <scope>NUCLEOTIDE SEQUENCE [LARGE SCALE GENOMIC DNA]</scope>
    <source>
        <strain evidence="10">ANa2</strain>
        <tissue evidence="10">Whole body excluding digestive tract and cuticle</tissue>
    </source>
</reference>
<name>A0A5N5SV55_9CRUS</name>
<evidence type="ECO:0000256" key="5">
    <source>
        <dbReference type="ARBA" id="ARBA00022847"/>
    </source>
</evidence>
<dbReference type="SUPFAM" id="SSF161070">
    <property type="entry name" value="SNF-like"/>
    <property type="match status" value="1"/>
</dbReference>
<keyword evidence="3" id="KW-0813">Transport</keyword>
<dbReference type="Pfam" id="PF00209">
    <property type="entry name" value="SNF"/>
    <property type="match status" value="1"/>
</dbReference>
<keyword evidence="11" id="KW-1185">Reference proteome</keyword>
<comment type="caution">
    <text evidence="10">The sequence shown here is derived from an EMBL/GenBank/DDBJ whole genome shotgun (WGS) entry which is preliminary data.</text>
</comment>
<dbReference type="PRINTS" id="PR00176">
    <property type="entry name" value="NANEUSMPORT"/>
</dbReference>
<evidence type="ECO:0000256" key="3">
    <source>
        <dbReference type="ARBA" id="ARBA00022448"/>
    </source>
</evidence>
<dbReference type="GO" id="GO:0046872">
    <property type="term" value="F:metal ion binding"/>
    <property type="evidence" value="ECO:0007669"/>
    <property type="project" value="UniProtKB-KW"/>
</dbReference>
<evidence type="ECO:0000256" key="7">
    <source>
        <dbReference type="ARBA" id="ARBA00023136"/>
    </source>
</evidence>
<dbReference type="Proteomes" id="UP000326759">
    <property type="component" value="Unassembled WGS sequence"/>
</dbReference>
<sequence length="129" mass="14662">MDARYSLQYDPRQQKDSNWSTLAEKIPTYNPPEEKVTRQVWDSKLYFILSCIGSCVGIGSFWRVPYLCLVYGRAAFLLPYLIIFLTSGIPLMLAEVAIGQFTQKGPVQAFGNICPLMKEIIIMLELAFT</sequence>
<keyword evidence="5" id="KW-0769">Symport</keyword>
<feature type="binding site" evidence="8">
    <location>
        <position position="56"/>
    </location>
    <ligand>
        <name>Na(+)</name>
        <dbReference type="ChEBI" id="CHEBI:29101"/>
        <label>1</label>
    </ligand>
</feature>
<keyword evidence="4 9" id="KW-0812">Transmembrane</keyword>
<keyword evidence="6 9" id="KW-1133">Transmembrane helix</keyword>
<evidence type="ECO:0000256" key="8">
    <source>
        <dbReference type="PIRSR" id="PIRSR600175-1"/>
    </source>
</evidence>
<comment type="subcellular location">
    <subcellularLocation>
        <location evidence="1">Membrane</location>
        <topology evidence="1">Multi-pass membrane protein</topology>
    </subcellularLocation>
</comment>
<keyword evidence="8" id="KW-0915">Sodium</keyword>
<comment type="similarity">
    <text evidence="2">Belongs to the sodium:neurotransmitter symporter (SNF) (TC 2.A.22) family.</text>
</comment>
<proteinExistence type="inferred from homology"/>
<dbReference type="GO" id="GO:0035725">
    <property type="term" value="P:sodium ion transmembrane transport"/>
    <property type="evidence" value="ECO:0007669"/>
    <property type="project" value="TreeGrafter"/>
</dbReference>
<dbReference type="GO" id="GO:0005886">
    <property type="term" value="C:plasma membrane"/>
    <property type="evidence" value="ECO:0007669"/>
    <property type="project" value="TreeGrafter"/>
</dbReference>
<dbReference type="PANTHER" id="PTHR11616:SF240">
    <property type="entry name" value="BLOATED TUBULES, ISOFORM B-RELATED"/>
    <property type="match status" value="1"/>
</dbReference>
<dbReference type="InterPro" id="IPR000175">
    <property type="entry name" value="Na/ntran_symport"/>
</dbReference>
<evidence type="ECO:0000313" key="11">
    <source>
        <dbReference type="Proteomes" id="UP000326759"/>
    </source>
</evidence>
<evidence type="ECO:0000256" key="2">
    <source>
        <dbReference type="ARBA" id="ARBA00006459"/>
    </source>
</evidence>
<feature type="transmembrane region" description="Helical" evidence="9">
    <location>
        <begin position="45"/>
        <end position="62"/>
    </location>
</feature>
<evidence type="ECO:0000256" key="6">
    <source>
        <dbReference type="ARBA" id="ARBA00022989"/>
    </source>
</evidence>
<evidence type="ECO:0000313" key="10">
    <source>
        <dbReference type="EMBL" id="KAB7496560.1"/>
    </source>
</evidence>
<gene>
    <name evidence="10" type="primary">yocR</name>
    <name evidence="10" type="ORF">Anas_12425</name>
</gene>
<evidence type="ECO:0000256" key="1">
    <source>
        <dbReference type="ARBA" id="ARBA00004141"/>
    </source>
</evidence>
<protein>
    <submittedName>
        <fullName evidence="10">Putative sodium-dependent transporter YocR</fullName>
    </submittedName>
</protein>
<dbReference type="AlphaFoldDB" id="A0A5N5SV55"/>
<dbReference type="PROSITE" id="PS50267">
    <property type="entry name" value="NA_NEUROTRAN_SYMP_3"/>
    <property type="match status" value="1"/>
</dbReference>
<keyword evidence="8" id="KW-0479">Metal-binding</keyword>
<organism evidence="10 11">
    <name type="scientific">Armadillidium nasatum</name>
    <dbReference type="NCBI Taxonomy" id="96803"/>
    <lineage>
        <taxon>Eukaryota</taxon>
        <taxon>Metazoa</taxon>
        <taxon>Ecdysozoa</taxon>
        <taxon>Arthropoda</taxon>
        <taxon>Crustacea</taxon>
        <taxon>Multicrustacea</taxon>
        <taxon>Malacostraca</taxon>
        <taxon>Eumalacostraca</taxon>
        <taxon>Peracarida</taxon>
        <taxon>Isopoda</taxon>
        <taxon>Oniscidea</taxon>
        <taxon>Crinocheta</taxon>
        <taxon>Armadillidiidae</taxon>
        <taxon>Armadillidium</taxon>
    </lineage>
</organism>
<accession>A0A5N5SV55</accession>
<evidence type="ECO:0000256" key="4">
    <source>
        <dbReference type="ARBA" id="ARBA00022692"/>
    </source>
</evidence>
<dbReference type="EMBL" id="SEYY01021244">
    <property type="protein sequence ID" value="KAB7496560.1"/>
    <property type="molecule type" value="Genomic_DNA"/>
</dbReference>
<keyword evidence="7 9" id="KW-0472">Membrane</keyword>
<dbReference type="PANTHER" id="PTHR11616">
    <property type="entry name" value="SODIUM/CHLORIDE DEPENDENT TRANSPORTER"/>
    <property type="match status" value="1"/>
</dbReference>
<evidence type="ECO:0000256" key="9">
    <source>
        <dbReference type="SAM" id="Phobius"/>
    </source>
</evidence>
<dbReference type="InterPro" id="IPR037272">
    <property type="entry name" value="SNS_sf"/>
</dbReference>